<evidence type="ECO:0000313" key="3">
    <source>
        <dbReference type="Proteomes" id="UP000831327"/>
    </source>
</evidence>
<dbReference type="RefSeq" id="WP_244457806.1">
    <property type="nucleotide sequence ID" value="NZ_AP025637.1"/>
</dbReference>
<dbReference type="Pfam" id="PF07366">
    <property type="entry name" value="SnoaL"/>
    <property type="match status" value="1"/>
</dbReference>
<sequence>MGGCGVLDEPCETPEPDPPPAGDEADVVRDFVLRVWNHEWTAAENDAFLTAREAGDNTYVPLAMASALSELRTASTIRHRHDSAGAPIRSSGESDYRICVNRVHEVAQDLHLAVLDLAVAGEIVTAHITMTGVDRRADGMSNATGAFGATRPSGRPFELPITTMYRVVDGKIAEDWLLRRGEPAYGPP</sequence>
<gene>
    <name evidence="2" type="ORF">Rmf_04060</name>
</gene>
<name>A0ABM7XYH0_9PROT</name>
<protein>
    <recommendedName>
        <fullName evidence="4">SnoaL-like domain-containing protein</fullName>
    </recommendedName>
</protein>
<accession>A0ABM7XYH0</accession>
<dbReference type="InterPro" id="IPR032710">
    <property type="entry name" value="NTF2-like_dom_sf"/>
</dbReference>
<evidence type="ECO:0008006" key="4">
    <source>
        <dbReference type="Google" id="ProtNLM"/>
    </source>
</evidence>
<dbReference type="Proteomes" id="UP000831327">
    <property type="component" value="Chromosome"/>
</dbReference>
<proteinExistence type="predicted"/>
<dbReference type="Gene3D" id="3.10.450.50">
    <property type="match status" value="1"/>
</dbReference>
<organism evidence="2 3">
    <name type="scientific">Roseomonas fluvialis</name>
    <dbReference type="NCBI Taxonomy" id="1750527"/>
    <lineage>
        <taxon>Bacteria</taxon>
        <taxon>Pseudomonadati</taxon>
        <taxon>Pseudomonadota</taxon>
        <taxon>Alphaproteobacteria</taxon>
        <taxon>Acetobacterales</taxon>
        <taxon>Roseomonadaceae</taxon>
        <taxon>Roseomonas</taxon>
    </lineage>
</organism>
<dbReference type="InterPro" id="IPR009959">
    <property type="entry name" value="Cyclase_SnoaL-like"/>
</dbReference>
<reference evidence="2 3" key="1">
    <citation type="journal article" date="2016" name="Microbes Environ.">
        <title>Phylogenetically diverse aerobic anoxygenic phototrophic bacteria isolated from epilithic biofilms in Tama river, Japan.</title>
        <authorList>
            <person name="Hirose S."/>
            <person name="Matsuura K."/>
            <person name="Haruta S."/>
        </authorList>
    </citation>
    <scope>NUCLEOTIDE SEQUENCE [LARGE SCALE GENOMIC DNA]</scope>
    <source>
        <strain evidence="2 3">S08</strain>
    </source>
</reference>
<keyword evidence="3" id="KW-1185">Reference proteome</keyword>
<dbReference type="EMBL" id="AP025637">
    <property type="protein sequence ID" value="BDG70477.1"/>
    <property type="molecule type" value="Genomic_DNA"/>
</dbReference>
<evidence type="ECO:0000313" key="2">
    <source>
        <dbReference type="EMBL" id="BDG70477.1"/>
    </source>
</evidence>
<feature type="region of interest" description="Disordered" evidence="1">
    <location>
        <begin position="1"/>
        <end position="23"/>
    </location>
</feature>
<dbReference type="SUPFAM" id="SSF54427">
    <property type="entry name" value="NTF2-like"/>
    <property type="match status" value="1"/>
</dbReference>
<evidence type="ECO:0000256" key="1">
    <source>
        <dbReference type="SAM" id="MobiDB-lite"/>
    </source>
</evidence>